<evidence type="ECO:0000313" key="10">
    <source>
        <dbReference type="Proteomes" id="UP000837801"/>
    </source>
</evidence>
<dbReference type="GO" id="GO:0008270">
    <property type="term" value="F:zinc ion binding"/>
    <property type="evidence" value="ECO:0007669"/>
    <property type="project" value="InterPro"/>
</dbReference>
<name>A0A9P0QN31_9ASCO</name>
<dbReference type="SMART" id="SM00906">
    <property type="entry name" value="Fungal_trans"/>
    <property type="match status" value="1"/>
</dbReference>
<evidence type="ECO:0000256" key="2">
    <source>
        <dbReference type="ARBA" id="ARBA00022723"/>
    </source>
</evidence>
<evidence type="ECO:0000256" key="4">
    <source>
        <dbReference type="ARBA" id="ARBA00023125"/>
    </source>
</evidence>
<dbReference type="OrthoDB" id="4064873at2759"/>
<dbReference type="CDD" id="cd12148">
    <property type="entry name" value="fungal_TF_MHR"/>
    <property type="match status" value="1"/>
</dbReference>
<keyword evidence="10" id="KW-1185">Reference proteome</keyword>
<dbReference type="InterPro" id="IPR051711">
    <property type="entry name" value="Stress_Response_Reg"/>
</dbReference>
<dbReference type="PROSITE" id="PS50048">
    <property type="entry name" value="ZN2_CY6_FUNGAL_2"/>
    <property type="match status" value="1"/>
</dbReference>
<keyword evidence="4" id="KW-0238">DNA-binding</keyword>
<dbReference type="AlphaFoldDB" id="A0A9P0QN31"/>
<feature type="region of interest" description="Disordered" evidence="7">
    <location>
        <begin position="344"/>
        <end position="378"/>
    </location>
</feature>
<dbReference type="Proteomes" id="UP000837801">
    <property type="component" value="Unassembled WGS sequence"/>
</dbReference>
<dbReference type="InterPro" id="IPR036864">
    <property type="entry name" value="Zn2-C6_fun-type_DNA-bd_sf"/>
</dbReference>
<reference evidence="9" key="1">
    <citation type="submission" date="2022-03" db="EMBL/GenBank/DDBJ databases">
        <authorList>
            <person name="Legras J.-L."/>
            <person name="Devillers H."/>
            <person name="Grondin C."/>
        </authorList>
    </citation>
    <scope>NUCLEOTIDE SEQUENCE</scope>
    <source>
        <strain evidence="9">CLIB 1423</strain>
    </source>
</reference>
<protein>
    <recommendedName>
        <fullName evidence="8">Zn(2)-C6 fungal-type domain-containing protein</fullName>
    </recommendedName>
</protein>
<keyword evidence="5" id="KW-0804">Transcription</keyword>
<feature type="compositionally biased region" description="Low complexity" evidence="7">
    <location>
        <begin position="867"/>
        <end position="878"/>
    </location>
</feature>
<dbReference type="PROSITE" id="PS00463">
    <property type="entry name" value="ZN2_CY6_FUNGAL_1"/>
    <property type="match status" value="1"/>
</dbReference>
<organism evidence="9 10">
    <name type="scientific">[Candida] railenensis</name>
    <dbReference type="NCBI Taxonomy" id="45579"/>
    <lineage>
        <taxon>Eukaryota</taxon>
        <taxon>Fungi</taxon>
        <taxon>Dikarya</taxon>
        <taxon>Ascomycota</taxon>
        <taxon>Saccharomycotina</taxon>
        <taxon>Pichiomycetes</taxon>
        <taxon>Debaryomycetaceae</taxon>
        <taxon>Kurtzmaniella</taxon>
    </lineage>
</organism>
<keyword evidence="3" id="KW-0805">Transcription regulation</keyword>
<feature type="region of interest" description="Disordered" evidence="7">
    <location>
        <begin position="824"/>
        <end position="843"/>
    </location>
</feature>
<feature type="region of interest" description="Disordered" evidence="7">
    <location>
        <begin position="850"/>
        <end position="887"/>
    </location>
</feature>
<dbReference type="GO" id="GO:0005634">
    <property type="term" value="C:nucleus"/>
    <property type="evidence" value="ECO:0007669"/>
    <property type="project" value="UniProtKB-SubCell"/>
</dbReference>
<evidence type="ECO:0000259" key="8">
    <source>
        <dbReference type="PROSITE" id="PS50048"/>
    </source>
</evidence>
<evidence type="ECO:0000256" key="5">
    <source>
        <dbReference type="ARBA" id="ARBA00023163"/>
    </source>
</evidence>
<dbReference type="EMBL" id="CAKXYY010000004">
    <property type="protein sequence ID" value="CAH2351776.1"/>
    <property type="molecule type" value="Genomic_DNA"/>
</dbReference>
<feature type="compositionally biased region" description="Low complexity" evidence="7">
    <location>
        <begin position="14"/>
        <end position="36"/>
    </location>
</feature>
<comment type="caution">
    <text evidence="9">The sequence shown here is derived from an EMBL/GenBank/DDBJ whole genome shotgun (WGS) entry which is preliminary data.</text>
</comment>
<gene>
    <name evidence="9" type="ORF">CLIB1423_04S05710</name>
</gene>
<feature type="domain" description="Zn(2)-C6 fungal-type" evidence="8">
    <location>
        <begin position="125"/>
        <end position="154"/>
    </location>
</feature>
<evidence type="ECO:0000256" key="3">
    <source>
        <dbReference type="ARBA" id="ARBA00023015"/>
    </source>
</evidence>
<dbReference type="GO" id="GO:0045944">
    <property type="term" value="P:positive regulation of transcription by RNA polymerase II"/>
    <property type="evidence" value="ECO:0007669"/>
    <property type="project" value="TreeGrafter"/>
</dbReference>
<feature type="region of interest" description="Disordered" evidence="7">
    <location>
        <begin position="156"/>
        <end position="188"/>
    </location>
</feature>
<dbReference type="GO" id="GO:0006351">
    <property type="term" value="P:DNA-templated transcription"/>
    <property type="evidence" value="ECO:0007669"/>
    <property type="project" value="InterPro"/>
</dbReference>
<dbReference type="CDD" id="cd00067">
    <property type="entry name" value="GAL4"/>
    <property type="match status" value="1"/>
</dbReference>
<dbReference type="PANTHER" id="PTHR47540:SF2">
    <property type="entry name" value="ZN(II)2CYS6 TRANSCRIPTION FACTOR (EUROFUNG)"/>
    <property type="match status" value="1"/>
</dbReference>
<evidence type="ECO:0000313" key="9">
    <source>
        <dbReference type="EMBL" id="CAH2351776.1"/>
    </source>
</evidence>
<dbReference type="PANTHER" id="PTHR47540">
    <property type="entry name" value="THIAMINE REPRESSIBLE GENES REGULATORY PROTEIN THI5"/>
    <property type="match status" value="1"/>
</dbReference>
<keyword evidence="6" id="KW-0539">Nucleus</keyword>
<dbReference type="GO" id="GO:0000981">
    <property type="term" value="F:DNA-binding transcription factor activity, RNA polymerase II-specific"/>
    <property type="evidence" value="ECO:0007669"/>
    <property type="project" value="InterPro"/>
</dbReference>
<dbReference type="Pfam" id="PF04082">
    <property type="entry name" value="Fungal_trans"/>
    <property type="match status" value="1"/>
</dbReference>
<feature type="compositionally biased region" description="Polar residues" evidence="7">
    <location>
        <begin position="56"/>
        <end position="66"/>
    </location>
</feature>
<sequence length="913" mass="105410">MEDNRFLEDDNASGHHQQSQHVPQQQQSSSSSHFQSGYQPELFPPGLSKIKHLQSLPDQQMHQPHNSRGRTGYNPVTHNRQSLPDADNQNNTTYRSNYPAPDPSTSEMYPNQAPPLKGRIRVSKACDRCRSQKIKCSGTFPCSTCIRHKKDCKYSKNDNNPETALKRHKVDDDSPFENSAGGADSPKDQVYVRSLENRVKYLESLLSADSDTLFREDPSPNADMSKWVQLISSSSKWRFSRRHQNIMTIDLCQYVYNTLSEESRKQVTLPRTQYFGWNMSGVHYLSPENLPEEPEFDLSREQETVFIDFFFKEVNMLYAILHETVFREQVELFHKLREAKMQEPTNIRVEEEPEQYIPKGKSRKRQAASQKENEKEKVPPLIQNKNNQTKLFSAKLYLVFAIAIRFIEFQKPQGPSLEMLQLEEMLFKYSHRVVEILAFEWESVELIQSWLLIALYLRLTHRQNSAYSALGRAITMTRSMGLGFEVPVAYKATPYELLKAKRIFWAVYTFDRLIGLQLGRYCGLRDNDIYRRFPSRIYEEEKDDWMTLPAFVMLHIARISNFVHTLSTDTPPLLKFEQINKEVEDLDVWFKEIGFADDDVYKRGQEEGEISSMVKAQAKLHYYDLVISIHGRGVFNFVGRVINNEGLKLPLIISSCEGIIKLFNRINGAKLLTTPWYLTLLLLYNVGITSLTFINGGYEIPRNREIFRCSINLIMAIRKSNVKEGGKIINRDRFKMAKECLWALKMTNHIVMLRLQEDIENMNKIGVDHGSADVNEQNFGQFGKHVSKNGLDSNEHLFTGNIPKNQKYGTRAYDRDQELKSRQLANNGNVIVGTPLEEDPNRSLHKRLRGLEEEGEDEEDSQTNNQPTPASDTSSTSANNFVQPAGEVNDPLGNDLLGNLQWFDQWLDFNYDL</sequence>
<feature type="compositionally biased region" description="Polar residues" evidence="7">
    <location>
        <begin position="74"/>
        <end position="96"/>
    </location>
</feature>
<feature type="region of interest" description="Disordered" evidence="7">
    <location>
        <begin position="1"/>
        <end position="115"/>
    </location>
</feature>
<dbReference type="Gene3D" id="4.10.240.10">
    <property type="entry name" value="Zn(2)-C6 fungal-type DNA-binding domain"/>
    <property type="match status" value="1"/>
</dbReference>
<dbReference type="GO" id="GO:0043565">
    <property type="term" value="F:sequence-specific DNA binding"/>
    <property type="evidence" value="ECO:0007669"/>
    <property type="project" value="TreeGrafter"/>
</dbReference>
<dbReference type="Pfam" id="PF00172">
    <property type="entry name" value="Zn_clus"/>
    <property type="match status" value="1"/>
</dbReference>
<proteinExistence type="predicted"/>
<evidence type="ECO:0000256" key="6">
    <source>
        <dbReference type="ARBA" id="ARBA00023242"/>
    </source>
</evidence>
<dbReference type="SUPFAM" id="SSF57701">
    <property type="entry name" value="Zn2/Cys6 DNA-binding domain"/>
    <property type="match status" value="1"/>
</dbReference>
<dbReference type="SMART" id="SM00066">
    <property type="entry name" value="GAL4"/>
    <property type="match status" value="1"/>
</dbReference>
<accession>A0A9P0QN31</accession>
<evidence type="ECO:0000256" key="1">
    <source>
        <dbReference type="ARBA" id="ARBA00004123"/>
    </source>
</evidence>
<dbReference type="InterPro" id="IPR001138">
    <property type="entry name" value="Zn2Cys6_DnaBD"/>
</dbReference>
<comment type="subcellular location">
    <subcellularLocation>
        <location evidence="1">Nucleus</location>
    </subcellularLocation>
</comment>
<dbReference type="InterPro" id="IPR007219">
    <property type="entry name" value="XnlR_reg_dom"/>
</dbReference>
<keyword evidence="2" id="KW-0479">Metal-binding</keyword>
<evidence type="ECO:0000256" key="7">
    <source>
        <dbReference type="SAM" id="MobiDB-lite"/>
    </source>
</evidence>